<dbReference type="EMBL" id="UINC01042042">
    <property type="protein sequence ID" value="SVB44149.1"/>
    <property type="molecule type" value="Genomic_DNA"/>
</dbReference>
<feature type="non-terminal residue" evidence="1">
    <location>
        <position position="88"/>
    </location>
</feature>
<gene>
    <name evidence="1" type="ORF">METZ01_LOCUS197003</name>
</gene>
<proteinExistence type="predicted"/>
<dbReference type="AlphaFoldDB" id="A0A382E151"/>
<organism evidence="1">
    <name type="scientific">marine metagenome</name>
    <dbReference type="NCBI Taxonomy" id="408172"/>
    <lineage>
        <taxon>unclassified sequences</taxon>
        <taxon>metagenomes</taxon>
        <taxon>ecological metagenomes</taxon>
    </lineage>
</organism>
<name>A0A382E151_9ZZZZ</name>
<accession>A0A382E151</accession>
<reference evidence="1" key="1">
    <citation type="submission" date="2018-05" db="EMBL/GenBank/DDBJ databases">
        <authorList>
            <person name="Lanie J.A."/>
            <person name="Ng W.-L."/>
            <person name="Kazmierczak K.M."/>
            <person name="Andrzejewski T.M."/>
            <person name="Davidsen T.M."/>
            <person name="Wayne K.J."/>
            <person name="Tettelin H."/>
            <person name="Glass J.I."/>
            <person name="Rusch D."/>
            <person name="Podicherti R."/>
            <person name="Tsui H.-C.T."/>
            <person name="Winkler M.E."/>
        </authorList>
    </citation>
    <scope>NUCLEOTIDE SEQUENCE</scope>
</reference>
<protein>
    <submittedName>
        <fullName evidence="1">Uncharacterized protein</fullName>
    </submittedName>
</protein>
<evidence type="ECO:0000313" key="1">
    <source>
        <dbReference type="EMBL" id="SVB44149.1"/>
    </source>
</evidence>
<sequence length="88" mass="10128">MLVKKTVDEWLNDIDYEDDPTYVPSEFALEFVSFVKLVNGEKGEENKTPVIHYQMLDKIAGKNQNTANMCARGLAKTTIFAEYLFLYL</sequence>